<evidence type="ECO:0000313" key="2">
    <source>
        <dbReference type="Proteomes" id="UP000749471"/>
    </source>
</evidence>
<name>A0ABS6EA16_9FIRM</name>
<proteinExistence type="predicted"/>
<evidence type="ECO:0000313" key="1">
    <source>
        <dbReference type="EMBL" id="MBU5439756.1"/>
    </source>
</evidence>
<accession>A0ABS6EA16</accession>
<sequence>MIDKYDDIINLPRHVSKRRPPMPIEDRAAQFSPFAALTGHDAAVKETARITEKRVELDQYMKEELNHKLQILIEKIKENPKIKITYFEPDEKKDGGDYVTATGTFKKIDEYEKIIFMTDDIEVSIDEIIRIEGEIFKTMVLP</sequence>
<protein>
    <submittedName>
        <fullName evidence="1">YolD-like family protein</fullName>
    </submittedName>
</protein>
<dbReference type="RefSeq" id="WP_216521558.1">
    <property type="nucleotide sequence ID" value="NZ_JAHLPM010000018.1"/>
</dbReference>
<dbReference type="EMBL" id="JAHLPM010000018">
    <property type="protein sequence ID" value="MBU5439756.1"/>
    <property type="molecule type" value="Genomic_DNA"/>
</dbReference>
<gene>
    <name evidence="1" type="ORF">KQI42_17205</name>
</gene>
<keyword evidence="2" id="KW-1185">Reference proteome</keyword>
<dbReference type="Proteomes" id="UP000749471">
    <property type="component" value="Unassembled WGS sequence"/>
</dbReference>
<reference evidence="1 2" key="1">
    <citation type="submission" date="2021-06" db="EMBL/GenBank/DDBJ databases">
        <authorList>
            <person name="Sun Q."/>
            <person name="Li D."/>
        </authorList>
    </citation>
    <scope>NUCLEOTIDE SEQUENCE [LARGE SCALE GENOMIC DNA]</scope>
    <source>
        <strain evidence="1 2">MSJ-40</strain>
    </source>
</reference>
<organism evidence="1 2">
    <name type="scientific">Tissierella simiarum</name>
    <dbReference type="NCBI Taxonomy" id="2841534"/>
    <lineage>
        <taxon>Bacteria</taxon>
        <taxon>Bacillati</taxon>
        <taxon>Bacillota</taxon>
        <taxon>Tissierellia</taxon>
        <taxon>Tissierellales</taxon>
        <taxon>Tissierellaceae</taxon>
        <taxon>Tissierella</taxon>
    </lineage>
</organism>
<comment type="caution">
    <text evidence="1">The sequence shown here is derived from an EMBL/GenBank/DDBJ whole genome shotgun (WGS) entry which is preliminary data.</text>
</comment>